<accession>A0AAD4MXG0</accession>
<comment type="caution">
    <text evidence="2">The sequence shown here is derived from an EMBL/GenBank/DDBJ whole genome shotgun (WGS) entry which is preliminary data.</text>
</comment>
<feature type="transmembrane region" description="Helical" evidence="1">
    <location>
        <begin position="77"/>
        <end position="97"/>
    </location>
</feature>
<evidence type="ECO:0000313" key="3">
    <source>
        <dbReference type="Proteomes" id="UP001201812"/>
    </source>
</evidence>
<keyword evidence="1" id="KW-0472">Membrane</keyword>
<sequence length="316" mass="35803">MRLNNSEYCKSEENSTCCISLKSVCYGTEYPNYCADGALFSTLAAIVEIPIDVLDLLLSAIIIFVSIAGKINGSFKWCVMNIAILHMFYPIFGRGIMKQILMPTYMSWGWSPLATDLVVNGVLAIGTQGVTTSIAGSLPLALNRFMLTHQSRLYDIFFGTEKRCFLFLLSYDIATFGTFYTFYILSILNKNKVISFHHNIYYFTTISMVTGVNFLSLMLMIFVLYQIHSSVKHLKDLDQKQMLQERKRIAWVIVAQAAINFLLCALRVFAFITFPPSLPACPHMDVTVLSSIFLTHSDTSRKKSLYVWILSFIYSS</sequence>
<feature type="transmembrane region" description="Helical" evidence="1">
    <location>
        <begin position="38"/>
        <end position="65"/>
    </location>
</feature>
<evidence type="ECO:0000256" key="1">
    <source>
        <dbReference type="SAM" id="Phobius"/>
    </source>
</evidence>
<name>A0AAD4MXG0_9BILA</name>
<organism evidence="2 3">
    <name type="scientific">Ditylenchus destructor</name>
    <dbReference type="NCBI Taxonomy" id="166010"/>
    <lineage>
        <taxon>Eukaryota</taxon>
        <taxon>Metazoa</taxon>
        <taxon>Ecdysozoa</taxon>
        <taxon>Nematoda</taxon>
        <taxon>Chromadorea</taxon>
        <taxon>Rhabditida</taxon>
        <taxon>Tylenchina</taxon>
        <taxon>Tylenchomorpha</taxon>
        <taxon>Sphaerularioidea</taxon>
        <taxon>Anguinidae</taxon>
        <taxon>Anguininae</taxon>
        <taxon>Ditylenchus</taxon>
    </lineage>
</organism>
<dbReference type="EMBL" id="JAKKPZ010000039">
    <property type="protein sequence ID" value="KAI1707737.1"/>
    <property type="molecule type" value="Genomic_DNA"/>
</dbReference>
<keyword evidence="1" id="KW-0812">Transmembrane</keyword>
<keyword evidence="1" id="KW-1133">Transmembrane helix</keyword>
<feature type="transmembrane region" description="Helical" evidence="1">
    <location>
        <begin position="164"/>
        <end position="188"/>
    </location>
</feature>
<reference evidence="2" key="1">
    <citation type="submission" date="2022-01" db="EMBL/GenBank/DDBJ databases">
        <title>Genome Sequence Resource for Two Populations of Ditylenchus destructor, the Migratory Endoparasitic Phytonematode.</title>
        <authorList>
            <person name="Zhang H."/>
            <person name="Lin R."/>
            <person name="Xie B."/>
        </authorList>
    </citation>
    <scope>NUCLEOTIDE SEQUENCE</scope>
    <source>
        <strain evidence="2">BazhouSP</strain>
    </source>
</reference>
<feature type="transmembrane region" description="Helical" evidence="1">
    <location>
        <begin position="117"/>
        <end position="143"/>
    </location>
</feature>
<keyword evidence="3" id="KW-1185">Reference proteome</keyword>
<feature type="transmembrane region" description="Helical" evidence="1">
    <location>
        <begin position="249"/>
        <end position="274"/>
    </location>
</feature>
<proteinExistence type="predicted"/>
<dbReference type="AlphaFoldDB" id="A0AAD4MXG0"/>
<gene>
    <name evidence="2" type="ORF">DdX_12292</name>
</gene>
<evidence type="ECO:0000313" key="2">
    <source>
        <dbReference type="EMBL" id="KAI1707737.1"/>
    </source>
</evidence>
<protein>
    <submittedName>
        <fullName evidence="2">Uncharacterized protein</fullName>
    </submittedName>
</protein>
<feature type="transmembrane region" description="Helical" evidence="1">
    <location>
        <begin position="200"/>
        <end position="228"/>
    </location>
</feature>
<dbReference type="Proteomes" id="UP001201812">
    <property type="component" value="Unassembled WGS sequence"/>
</dbReference>